<dbReference type="EMBL" id="LXQA010081834">
    <property type="protein sequence ID" value="MCI11872.1"/>
    <property type="molecule type" value="Genomic_DNA"/>
</dbReference>
<feature type="non-terminal residue" evidence="1">
    <location>
        <position position="1"/>
    </location>
</feature>
<accession>A0A392PJB3</accession>
<evidence type="ECO:0000313" key="2">
    <source>
        <dbReference type="Proteomes" id="UP000265520"/>
    </source>
</evidence>
<comment type="caution">
    <text evidence="1">The sequence shown here is derived from an EMBL/GenBank/DDBJ whole genome shotgun (WGS) entry which is preliminary data.</text>
</comment>
<dbReference type="AlphaFoldDB" id="A0A392PJB3"/>
<dbReference type="Proteomes" id="UP000265520">
    <property type="component" value="Unassembled WGS sequence"/>
</dbReference>
<protein>
    <submittedName>
        <fullName evidence="1">ABC transporter C family member 10-like</fullName>
    </submittedName>
</protein>
<keyword evidence="2" id="KW-1185">Reference proteome</keyword>
<reference evidence="1 2" key="1">
    <citation type="journal article" date="2018" name="Front. Plant Sci.">
        <title>Red Clover (Trifolium pratense) and Zigzag Clover (T. medium) - A Picture of Genomic Similarities and Differences.</title>
        <authorList>
            <person name="Dluhosova J."/>
            <person name="Istvanek J."/>
            <person name="Nedelnik J."/>
            <person name="Repkova J."/>
        </authorList>
    </citation>
    <scope>NUCLEOTIDE SEQUENCE [LARGE SCALE GENOMIC DNA]</scope>
    <source>
        <strain evidence="2">cv. 10/8</strain>
        <tissue evidence="1">Leaf</tissue>
    </source>
</reference>
<organism evidence="1 2">
    <name type="scientific">Trifolium medium</name>
    <dbReference type="NCBI Taxonomy" id="97028"/>
    <lineage>
        <taxon>Eukaryota</taxon>
        <taxon>Viridiplantae</taxon>
        <taxon>Streptophyta</taxon>
        <taxon>Embryophyta</taxon>
        <taxon>Tracheophyta</taxon>
        <taxon>Spermatophyta</taxon>
        <taxon>Magnoliopsida</taxon>
        <taxon>eudicotyledons</taxon>
        <taxon>Gunneridae</taxon>
        <taxon>Pentapetalae</taxon>
        <taxon>rosids</taxon>
        <taxon>fabids</taxon>
        <taxon>Fabales</taxon>
        <taxon>Fabaceae</taxon>
        <taxon>Papilionoideae</taxon>
        <taxon>50 kb inversion clade</taxon>
        <taxon>NPAAA clade</taxon>
        <taxon>Hologalegina</taxon>
        <taxon>IRL clade</taxon>
        <taxon>Trifolieae</taxon>
        <taxon>Trifolium</taxon>
    </lineage>
</organism>
<sequence length="36" mass="4431">KLAEYDEPMSLMKREESLFRKLVKEYWSHFQSAESH</sequence>
<proteinExistence type="predicted"/>
<name>A0A392PJB3_9FABA</name>
<evidence type="ECO:0000313" key="1">
    <source>
        <dbReference type="EMBL" id="MCI11872.1"/>
    </source>
</evidence>